<reference evidence="2 3" key="1">
    <citation type="submission" date="2012-09" db="EMBL/GenBank/DDBJ databases">
        <title>Genome Sequence of alkane-degrading Bacterium Alcanivorax venustensis ISO4.</title>
        <authorList>
            <person name="Lai Q."/>
            <person name="Shao Z."/>
        </authorList>
    </citation>
    <scope>NUCLEOTIDE SEQUENCE [LARGE SCALE GENOMIC DNA]</scope>
    <source>
        <strain evidence="2 3">ISO4</strain>
    </source>
</reference>
<keyword evidence="3" id="KW-1185">Reference proteome</keyword>
<dbReference type="GeneID" id="99766955"/>
<evidence type="ECO:0008006" key="4">
    <source>
        <dbReference type="Google" id="ProtNLM"/>
    </source>
</evidence>
<feature type="transmembrane region" description="Helical" evidence="1">
    <location>
        <begin position="67"/>
        <end position="85"/>
    </location>
</feature>
<dbReference type="InterPro" id="IPR046487">
    <property type="entry name" value="DUF6580"/>
</dbReference>
<name>A0ABS0AGM0_9GAMM</name>
<comment type="caution">
    <text evidence="2">The sequence shown here is derived from an EMBL/GenBank/DDBJ whole genome shotgun (WGS) entry which is preliminary data.</text>
</comment>
<evidence type="ECO:0000256" key="1">
    <source>
        <dbReference type="SAM" id="Phobius"/>
    </source>
</evidence>
<keyword evidence="1" id="KW-1133">Transmembrane helix</keyword>
<gene>
    <name evidence="2" type="ORF">ISO4_01822</name>
</gene>
<feature type="transmembrane region" description="Helical" evidence="1">
    <location>
        <begin position="97"/>
        <end position="116"/>
    </location>
</feature>
<proteinExistence type="predicted"/>
<dbReference type="Pfam" id="PF20221">
    <property type="entry name" value="DUF6580"/>
    <property type="match status" value="1"/>
</dbReference>
<organism evidence="2 3">
    <name type="scientific">Alloalcanivorax venustensis ISO4</name>
    <dbReference type="NCBI Taxonomy" id="1177184"/>
    <lineage>
        <taxon>Bacteria</taxon>
        <taxon>Pseudomonadati</taxon>
        <taxon>Pseudomonadota</taxon>
        <taxon>Gammaproteobacteria</taxon>
        <taxon>Oceanospirillales</taxon>
        <taxon>Alcanivoracaceae</taxon>
        <taxon>Alloalcanivorax</taxon>
    </lineage>
</organism>
<keyword evidence="1" id="KW-0812">Transmembrane</keyword>
<feature type="transmembrane region" description="Helical" evidence="1">
    <location>
        <begin position="136"/>
        <end position="158"/>
    </location>
</feature>
<accession>A0ABS0AGM0</accession>
<protein>
    <recommendedName>
        <fullName evidence="4">Rod shape-determining protein MreD</fullName>
    </recommendedName>
</protein>
<dbReference type="EMBL" id="ARXR01000013">
    <property type="protein sequence ID" value="MBF5053220.1"/>
    <property type="molecule type" value="Genomic_DNA"/>
</dbReference>
<dbReference type="Proteomes" id="UP000644441">
    <property type="component" value="Unassembled WGS sequence"/>
</dbReference>
<evidence type="ECO:0000313" key="2">
    <source>
        <dbReference type="EMBL" id="MBF5053220.1"/>
    </source>
</evidence>
<sequence>MRRTVIVVLALAGFAFLWRVVPHDFNMTPMGALALFAGAYLRQPLARVLVPLATLVASDLILGFHDTALYVYGAFAVIALGGVLLRRRGLLAHTGGAVAAALLFYAVTNFGVWAAGVLYPADASGLLASYAAGLPFLWKTLAGNVFFTVLFFAVFQLVERYQPHTQSTESR</sequence>
<dbReference type="RefSeq" id="WP_194856013.1">
    <property type="nucleotide sequence ID" value="NZ_ARXR01000013.1"/>
</dbReference>
<keyword evidence="1" id="KW-0472">Membrane</keyword>
<evidence type="ECO:0000313" key="3">
    <source>
        <dbReference type="Proteomes" id="UP000644441"/>
    </source>
</evidence>